<evidence type="ECO:0000259" key="4">
    <source>
        <dbReference type="PROSITE" id="PS50887"/>
    </source>
</evidence>
<name>A0A1X7PN77_9HYPH</name>
<dbReference type="Gene3D" id="3.30.450.20">
    <property type="entry name" value="PAS domain"/>
    <property type="match status" value="1"/>
</dbReference>
<dbReference type="InterPro" id="IPR003660">
    <property type="entry name" value="HAMP_dom"/>
</dbReference>
<dbReference type="GO" id="GO:0016020">
    <property type="term" value="C:membrane"/>
    <property type="evidence" value="ECO:0007669"/>
    <property type="project" value="InterPro"/>
</dbReference>
<accession>A0A1X7PN77</accession>
<dbReference type="Proteomes" id="UP000193083">
    <property type="component" value="Unassembled WGS sequence"/>
</dbReference>
<dbReference type="PANTHER" id="PTHR44757">
    <property type="entry name" value="DIGUANYLATE CYCLASE DGCP"/>
    <property type="match status" value="1"/>
</dbReference>
<keyword evidence="1" id="KW-0812">Transmembrane</keyword>
<keyword evidence="1" id="KW-0472">Membrane</keyword>
<evidence type="ECO:0000259" key="3">
    <source>
        <dbReference type="PROSITE" id="PS50885"/>
    </source>
</evidence>
<evidence type="ECO:0000256" key="1">
    <source>
        <dbReference type="SAM" id="Phobius"/>
    </source>
</evidence>
<dbReference type="InterPro" id="IPR029787">
    <property type="entry name" value="Nucleotide_cyclase"/>
</dbReference>
<dbReference type="InterPro" id="IPR000014">
    <property type="entry name" value="PAS"/>
</dbReference>
<feature type="domain" description="PAC" evidence="2">
    <location>
        <begin position="439"/>
        <end position="492"/>
    </location>
</feature>
<dbReference type="OrthoDB" id="9812260at2"/>
<protein>
    <submittedName>
        <fullName evidence="5">PAS domain S-box-containing protein/diguanylate cyclase (GGDEF) domain-containing protein</fullName>
    </submittedName>
</protein>
<dbReference type="SUPFAM" id="SSF55785">
    <property type="entry name" value="PYP-like sensor domain (PAS domain)"/>
    <property type="match status" value="1"/>
</dbReference>
<dbReference type="SUPFAM" id="SSF55073">
    <property type="entry name" value="Nucleotide cyclase"/>
    <property type="match status" value="1"/>
</dbReference>
<dbReference type="InterPro" id="IPR001610">
    <property type="entry name" value="PAC"/>
</dbReference>
<organism evidence="5 6">
    <name type="scientific">Mesorhizobium australicum</name>
    <dbReference type="NCBI Taxonomy" id="536018"/>
    <lineage>
        <taxon>Bacteria</taxon>
        <taxon>Pseudomonadati</taxon>
        <taxon>Pseudomonadota</taxon>
        <taxon>Alphaproteobacteria</taxon>
        <taxon>Hyphomicrobiales</taxon>
        <taxon>Phyllobacteriaceae</taxon>
        <taxon>Mesorhizobium</taxon>
    </lineage>
</organism>
<dbReference type="Pfam" id="PF00990">
    <property type="entry name" value="GGDEF"/>
    <property type="match status" value="1"/>
</dbReference>
<gene>
    <name evidence="5" type="ORF">SAMN02982922_4761</name>
</gene>
<dbReference type="NCBIfam" id="TIGR00254">
    <property type="entry name" value="GGDEF"/>
    <property type="match status" value="1"/>
</dbReference>
<keyword evidence="6" id="KW-1185">Reference proteome</keyword>
<dbReference type="Gene3D" id="3.30.70.270">
    <property type="match status" value="1"/>
</dbReference>
<dbReference type="RefSeq" id="WP_139832373.1">
    <property type="nucleotide sequence ID" value="NZ_FXBL01000004.1"/>
</dbReference>
<feature type="domain" description="GGDEF" evidence="4">
    <location>
        <begin position="523"/>
        <end position="655"/>
    </location>
</feature>
<feature type="transmembrane region" description="Helical" evidence="1">
    <location>
        <begin position="21"/>
        <end position="43"/>
    </location>
</feature>
<evidence type="ECO:0000259" key="2">
    <source>
        <dbReference type="PROSITE" id="PS50113"/>
    </source>
</evidence>
<dbReference type="InterPro" id="IPR000160">
    <property type="entry name" value="GGDEF_dom"/>
</dbReference>
<dbReference type="CDD" id="cd18774">
    <property type="entry name" value="PDC2_HK_sensor"/>
    <property type="match status" value="1"/>
</dbReference>
<reference evidence="5 6" key="1">
    <citation type="submission" date="2017-04" db="EMBL/GenBank/DDBJ databases">
        <authorList>
            <person name="Afonso C.L."/>
            <person name="Miller P.J."/>
            <person name="Scott M.A."/>
            <person name="Spackman E."/>
            <person name="Goraichik I."/>
            <person name="Dimitrov K.M."/>
            <person name="Suarez D.L."/>
            <person name="Swayne D.E."/>
        </authorList>
    </citation>
    <scope>NUCLEOTIDE SEQUENCE [LARGE SCALE GENOMIC DNA]</scope>
    <source>
        <strain evidence="5 6">B5P</strain>
    </source>
</reference>
<feature type="domain" description="HAMP" evidence="3">
    <location>
        <begin position="302"/>
        <end position="357"/>
    </location>
</feature>
<dbReference type="GO" id="GO:0007165">
    <property type="term" value="P:signal transduction"/>
    <property type="evidence" value="ECO:0007669"/>
    <property type="project" value="InterPro"/>
</dbReference>
<dbReference type="PANTHER" id="PTHR44757:SF2">
    <property type="entry name" value="BIOFILM ARCHITECTURE MAINTENANCE PROTEIN MBAA"/>
    <property type="match status" value="1"/>
</dbReference>
<dbReference type="Pfam" id="PF08447">
    <property type="entry name" value="PAS_3"/>
    <property type="match status" value="1"/>
</dbReference>
<dbReference type="NCBIfam" id="TIGR00229">
    <property type="entry name" value="sensory_box"/>
    <property type="match status" value="1"/>
</dbReference>
<sequence>MRRLNRLSIFRKNGGRRSLQFHLFTIMLFAVVPVVAATALAVWQAGEAFHTSSESRLRDTSQTLANAVEADLAGTFTSLSTLANLYASGRNTARSFEPWLDEAGTHLGGTLHVVARGLTDIGANNAAFATGLRAIEHRSRAISNLIDPASGKDARIALAVPFETAGGQLQALVFVAKPDRLVHLLQGNELEGSEFLVAVTDGTGHLVGRSRDADRFIGKPVPDWGKLQSMGSPSGLFEAVSKEGSEIMLSFRKLAGTPGWVVVVGENLDAFNARWQGPLATLALSALIAFSIALLGALWMAQRILAPVKALAAYGRGIAEGGQLSDGAHLQRSSIAEFESLRESFIAAQTELRERAEREKEIADTLTLSERRYRAVAEAGALVFWQRDRTGPVTQVTGWRELTGRSDTDAIGLGWMASVHAEDLPVVESAWAECVAKGSDVDVEARVLTPAGWKWVRARGAPIRDAAGEIVEWVGSLEDIDARRSAQARIAHMAHHDTLTGLGNRALMAKRMAEAIEAAHDGQCAALLCIDLDRFKLVNDTMGHPVGDALLCAVAARLKQCVAETDVVIRTGGDEFAVIQSASSWATASLLAAKIVKSLSDPFTLRRQSVSIGASIGVTFIDDPGIGDSELMRRADIALYAAKAEGRGQFHLFDPRMDLQRRRAPARSKPAVREKARSR</sequence>
<dbReference type="InterPro" id="IPR043128">
    <property type="entry name" value="Rev_trsase/Diguanyl_cyclase"/>
</dbReference>
<dbReference type="Gene3D" id="6.10.340.10">
    <property type="match status" value="1"/>
</dbReference>
<dbReference type="PROSITE" id="PS50887">
    <property type="entry name" value="GGDEF"/>
    <property type="match status" value="1"/>
</dbReference>
<evidence type="ECO:0000313" key="5">
    <source>
        <dbReference type="EMBL" id="SMH53074.1"/>
    </source>
</evidence>
<dbReference type="EMBL" id="FXBL01000004">
    <property type="protein sequence ID" value="SMH53074.1"/>
    <property type="molecule type" value="Genomic_DNA"/>
</dbReference>
<keyword evidence="1" id="KW-1133">Transmembrane helix</keyword>
<dbReference type="InterPro" id="IPR013655">
    <property type="entry name" value="PAS_fold_3"/>
</dbReference>
<dbReference type="InterPro" id="IPR052155">
    <property type="entry name" value="Biofilm_reg_signaling"/>
</dbReference>
<feature type="transmembrane region" description="Helical" evidence="1">
    <location>
        <begin position="279"/>
        <end position="301"/>
    </location>
</feature>
<evidence type="ECO:0000313" key="6">
    <source>
        <dbReference type="Proteomes" id="UP000193083"/>
    </source>
</evidence>
<proteinExistence type="predicted"/>
<dbReference type="CDD" id="cd01949">
    <property type="entry name" value="GGDEF"/>
    <property type="match status" value="1"/>
</dbReference>
<dbReference type="InterPro" id="IPR035965">
    <property type="entry name" value="PAS-like_dom_sf"/>
</dbReference>
<dbReference type="PROSITE" id="PS50113">
    <property type="entry name" value="PAC"/>
    <property type="match status" value="1"/>
</dbReference>
<dbReference type="CDD" id="cd00130">
    <property type="entry name" value="PAS"/>
    <property type="match status" value="1"/>
</dbReference>
<dbReference type="PROSITE" id="PS50885">
    <property type="entry name" value="HAMP"/>
    <property type="match status" value="1"/>
</dbReference>
<dbReference type="InterPro" id="IPR000700">
    <property type="entry name" value="PAS-assoc_C"/>
</dbReference>
<dbReference type="SMART" id="SM00267">
    <property type="entry name" value="GGDEF"/>
    <property type="match status" value="1"/>
</dbReference>
<dbReference type="AlphaFoldDB" id="A0A1X7PN77"/>
<dbReference type="SMART" id="SM00086">
    <property type="entry name" value="PAC"/>
    <property type="match status" value="1"/>
</dbReference>